<sequence>MLQSSLLYLFQVRGENSEPLSWKFLEQVSNLDTELRSETVLNKFKSANVNGTTVVANPLLSEDNCTLMNNSCQPEGTLTNPTPAPSLNGTLTGISSRPDTTNALNTDRQQRQHTSNKVIDAGNGEVNQLEAILG</sequence>
<dbReference type="Proteomes" id="UP000504634">
    <property type="component" value="Unplaced"/>
</dbReference>
<proteinExistence type="predicted"/>
<gene>
    <name evidence="3" type="primary">LOC115626974</name>
</gene>
<dbReference type="GeneID" id="115626974"/>
<feature type="region of interest" description="Disordered" evidence="1">
    <location>
        <begin position="74"/>
        <end position="100"/>
    </location>
</feature>
<reference evidence="3" key="1">
    <citation type="submission" date="2025-08" db="UniProtKB">
        <authorList>
            <consortium name="RefSeq"/>
        </authorList>
    </citation>
    <scope>IDENTIFICATION</scope>
    <source>
        <strain evidence="3">11010-0011.00</strain>
        <tissue evidence="3">Whole body</tissue>
    </source>
</reference>
<organism evidence="2 3">
    <name type="scientific">Drosophila lebanonensis</name>
    <name type="common">Fruit fly</name>
    <name type="synonym">Scaptodrosophila lebanonensis</name>
    <dbReference type="NCBI Taxonomy" id="7225"/>
    <lineage>
        <taxon>Eukaryota</taxon>
        <taxon>Metazoa</taxon>
        <taxon>Ecdysozoa</taxon>
        <taxon>Arthropoda</taxon>
        <taxon>Hexapoda</taxon>
        <taxon>Insecta</taxon>
        <taxon>Pterygota</taxon>
        <taxon>Neoptera</taxon>
        <taxon>Endopterygota</taxon>
        <taxon>Diptera</taxon>
        <taxon>Brachycera</taxon>
        <taxon>Muscomorpha</taxon>
        <taxon>Ephydroidea</taxon>
        <taxon>Drosophilidae</taxon>
        <taxon>Scaptodrosophila</taxon>
    </lineage>
</organism>
<dbReference type="RefSeq" id="XP_030378349.1">
    <property type="nucleotide sequence ID" value="XM_030522489.1"/>
</dbReference>
<evidence type="ECO:0000313" key="3">
    <source>
        <dbReference type="RefSeq" id="XP_030378349.1"/>
    </source>
</evidence>
<evidence type="ECO:0000313" key="2">
    <source>
        <dbReference type="Proteomes" id="UP000504634"/>
    </source>
</evidence>
<name>A0A6J2TQP0_DROLE</name>
<evidence type="ECO:0000256" key="1">
    <source>
        <dbReference type="SAM" id="MobiDB-lite"/>
    </source>
</evidence>
<protein>
    <submittedName>
        <fullName evidence="3">Uncharacterized protein LOC115626974</fullName>
    </submittedName>
</protein>
<dbReference type="AlphaFoldDB" id="A0A6J2TQP0"/>
<accession>A0A6J2TQP0</accession>
<keyword evidence="2" id="KW-1185">Reference proteome</keyword>